<keyword evidence="1" id="KW-0802">TPR repeat</keyword>
<evidence type="ECO:0000313" key="3">
    <source>
        <dbReference type="EMBL" id="TDL13312.1"/>
    </source>
</evidence>
<evidence type="ECO:0000259" key="2">
    <source>
        <dbReference type="PROSITE" id="PS50280"/>
    </source>
</evidence>
<feature type="domain" description="SET" evidence="2">
    <location>
        <begin position="208"/>
        <end position="411"/>
    </location>
</feature>
<name>A0A4Y7PES4_9AGAM</name>
<dbReference type="InterPro" id="IPR053209">
    <property type="entry name" value="Gramillin-biosynth_MTr"/>
</dbReference>
<dbReference type="PANTHER" id="PTHR47643">
    <property type="entry name" value="TPR DOMAIN PROTEIN (AFU_ORTHOLOGUE AFUA_5G12710)"/>
    <property type="match status" value="1"/>
</dbReference>
<dbReference type="PANTHER" id="PTHR47643:SF2">
    <property type="entry name" value="TPR DOMAIN PROTEIN (AFU_ORTHOLOGUE AFUA_5G12710)"/>
    <property type="match status" value="1"/>
</dbReference>
<dbReference type="VEuPathDB" id="FungiDB:BD410DRAFT_903327"/>
<proteinExistence type="predicted"/>
<dbReference type="InterPro" id="IPR046341">
    <property type="entry name" value="SET_dom_sf"/>
</dbReference>
<evidence type="ECO:0000256" key="1">
    <source>
        <dbReference type="PROSITE-ProRule" id="PRU00339"/>
    </source>
</evidence>
<reference evidence="3 4" key="1">
    <citation type="submission" date="2018-06" db="EMBL/GenBank/DDBJ databases">
        <title>A transcriptomic atlas of mushroom development highlights an independent origin of complex multicellularity.</title>
        <authorList>
            <consortium name="DOE Joint Genome Institute"/>
            <person name="Krizsan K."/>
            <person name="Almasi E."/>
            <person name="Merenyi Z."/>
            <person name="Sahu N."/>
            <person name="Viragh M."/>
            <person name="Koszo T."/>
            <person name="Mondo S."/>
            <person name="Kiss B."/>
            <person name="Balint B."/>
            <person name="Kues U."/>
            <person name="Barry K."/>
            <person name="Hegedus J.C."/>
            <person name="Henrissat B."/>
            <person name="Johnson J."/>
            <person name="Lipzen A."/>
            <person name="Ohm R."/>
            <person name="Nagy I."/>
            <person name="Pangilinan J."/>
            <person name="Yan J."/>
            <person name="Xiong Y."/>
            <person name="Grigoriev I.V."/>
            <person name="Hibbett D.S."/>
            <person name="Nagy L.G."/>
        </authorList>
    </citation>
    <scope>NUCLEOTIDE SEQUENCE [LARGE SCALE GENOMIC DNA]</scope>
    <source>
        <strain evidence="3 4">SZMC22713</strain>
    </source>
</reference>
<dbReference type="EMBL" id="ML170733">
    <property type="protein sequence ID" value="TDL13312.1"/>
    <property type="molecule type" value="Genomic_DNA"/>
</dbReference>
<dbReference type="Gene3D" id="2.170.270.10">
    <property type="entry name" value="SET domain"/>
    <property type="match status" value="1"/>
</dbReference>
<sequence length="634" mass="71695">MGTILAIREPTYKLSAMNSLPVLLVDSPSDIVFLDSDNSILRRQTWGSATIGRTPTPHTSAEAWRASGVTHFRAKRWLAAAVCFSNGIKLDPNEFILRLNRSEVYIRMGWYKSAFQDAEKVLLAGNNVDDVYLRKAVFRAAKSLYHLGEYNMAIDMANRRQRDDECQTWYTKASDRLHEQLSGEYDWNSLFQQSQASFEQVEMAEFTGPVQVRDVNGVGGGRGIFVNRDVKAGELLMVSKAIATGSGNPQHDQSTTFINCITNDVLPTRTAAMRSQLIERLWEDSRVDLIVQALYAGSDCPPPSSYQPLPTLDNSKLLEHPLRPSTDIDITRLDRACTFNGIGLDPIKSIIARSKNDFDPELDCVSGIFSLPSLCNHSCLPSAHWSSFGKFICIRANRNLRKDDEVTIQYFSVHASFENRTQNALHWGFTCHCVLCEMDRADGEKACKEREEALSLLRQDFDVDYDDGVMQRALKLADDVRRTYRDHEKRGQCNVKPARFIAHDYLAALYTERILTEGIQFFKPSIEEGMKAIEAVGVVILDKSISGKVNCESSLPIDTTRGPTHMKDECLRAVLHIVVKFYTLGELRRAELWLKTAVYLEDIHIGGGWQLFQSRHHMLLQEIGLTKFARFIFS</sequence>
<dbReference type="InterPro" id="IPR019734">
    <property type="entry name" value="TPR_rpt"/>
</dbReference>
<dbReference type="PROSITE" id="PS50280">
    <property type="entry name" value="SET"/>
    <property type="match status" value="1"/>
</dbReference>
<dbReference type="CDD" id="cd20071">
    <property type="entry name" value="SET_SMYD"/>
    <property type="match status" value="1"/>
</dbReference>
<feature type="repeat" description="TPR" evidence="1">
    <location>
        <begin position="61"/>
        <end position="94"/>
    </location>
</feature>
<dbReference type="Gene3D" id="1.25.40.10">
    <property type="entry name" value="Tetratricopeptide repeat domain"/>
    <property type="match status" value="1"/>
</dbReference>
<dbReference type="SUPFAM" id="SSF82199">
    <property type="entry name" value="SET domain"/>
    <property type="match status" value="1"/>
</dbReference>
<gene>
    <name evidence="3" type="ORF">BD410DRAFT_903327</name>
</gene>
<evidence type="ECO:0000313" key="4">
    <source>
        <dbReference type="Proteomes" id="UP000294933"/>
    </source>
</evidence>
<dbReference type="Pfam" id="PF00856">
    <property type="entry name" value="SET"/>
    <property type="match status" value="1"/>
</dbReference>
<protein>
    <recommendedName>
        <fullName evidence="2">SET domain-containing protein</fullName>
    </recommendedName>
</protein>
<dbReference type="Proteomes" id="UP000294933">
    <property type="component" value="Unassembled WGS sequence"/>
</dbReference>
<dbReference type="AlphaFoldDB" id="A0A4Y7PES4"/>
<dbReference type="InterPro" id="IPR011990">
    <property type="entry name" value="TPR-like_helical_dom_sf"/>
</dbReference>
<dbReference type="STRING" id="50990.A0A4Y7PES4"/>
<dbReference type="PROSITE" id="PS50005">
    <property type="entry name" value="TPR"/>
    <property type="match status" value="1"/>
</dbReference>
<keyword evidence="4" id="KW-1185">Reference proteome</keyword>
<dbReference type="InterPro" id="IPR001214">
    <property type="entry name" value="SET_dom"/>
</dbReference>
<organism evidence="3 4">
    <name type="scientific">Rickenella mellea</name>
    <dbReference type="NCBI Taxonomy" id="50990"/>
    <lineage>
        <taxon>Eukaryota</taxon>
        <taxon>Fungi</taxon>
        <taxon>Dikarya</taxon>
        <taxon>Basidiomycota</taxon>
        <taxon>Agaricomycotina</taxon>
        <taxon>Agaricomycetes</taxon>
        <taxon>Hymenochaetales</taxon>
        <taxon>Rickenellaceae</taxon>
        <taxon>Rickenella</taxon>
    </lineage>
</organism>
<accession>A0A4Y7PES4</accession>
<dbReference type="SUPFAM" id="SSF48452">
    <property type="entry name" value="TPR-like"/>
    <property type="match status" value="1"/>
</dbReference>
<dbReference type="OrthoDB" id="5945798at2759"/>